<protein>
    <submittedName>
        <fullName evidence="2">Uncharacterized protein</fullName>
    </submittedName>
</protein>
<feature type="transmembrane region" description="Helical" evidence="1">
    <location>
        <begin position="25"/>
        <end position="48"/>
    </location>
</feature>
<reference evidence="3" key="1">
    <citation type="submission" date="2018-05" db="EMBL/GenBank/DDBJ databases">
        <title>Zavarzinia sp. HR-AS.</title>
        <authorList>
            <person name="Lee Y."/>
            <person name="Jeon C.O."/>
        </authorList>
    </citation>
    <scope>NUCLEOTIDE SEQUENCE [LARGE SCALE GENOMIC DNA]</scope>
    <source>
        <strain evidence="3">DSM 1231</strain>
    </source>
</reference>
<dbReference type="EMBL" id="QGLF01000002">
    <property type="protein sequence ID" value="PWR21549.1"/>
    <property type="molecule type" value="Genomic_DNA"/>
</dbReference>
<accession>A0A317E3I6</accession>
<keyword evidence="1" id="KW-0812">Transmembrane</keyword>
<evidence type="ECO:0000256" key="1">
    <source>
        <dbReference type="SAM" id="Phobius"/>
    </source>
</evidence>
<feature type="transmembrane region" description="Helical" evidence="1">
    <location>
        <begin position="55"/>
        <end position="73"/>
    </location>
</feature>
<keyword evidence="1" id="KW-1133">Transmembrane helix</keyword>
<organism evidence="2 3">
    <name type="scientific">Zavarzinia compransoris</name>
    <dbReference type="NCBI Taxonomy" id="1264899"/>
    <lineage>
        <taxon>Bacteria</taxon>
        <taxon>Pseudomonadati</taxon>
        <taxon>Pseudomonadota</taxon>
        <taxon>Alphaproteobacteria</taxon>
        <taxon>Rhodospirillales</taxon>
        <taxon>Zavarziniaceae</taxon>
        <taxon>Zavarzinia</taxon>
    </lineage>
</organism>
<name>A0A317E3I6_9PROT</name>
<proteinExistence type="predicted"/>
<comment type="caution">
    <text evidence="2">The sequence shown here is derived from an EMBL/GenBank/DDBJ whole genome shotgun (WGS) entry which is preliminary data.</text>
</comment>
<keyword evidence="1" id="KW-0472">Membrane</keyword>
<dbReference type="Proteomes" id="UP000246077">
    <property type="component" value="Unassembled WGS sequence"/>
</dbReference>
<evidence type="ECO:0000313" key="3">
    <source>
        <dbReference type="Proteomes" id="UP000246077"/>
    </source>
</evidence>
<gene>
    <name evidence="2" type="ORF">DKG75_05960</name>
</gene>
<dbReference type="AlphaFoldDB" id="A0A317E3I6"/>
<keyword evidence="3" id="KW-1185">Reference proteome</keyword>
<sequence>MLTIVAVTASLAGLAAGRFLSCKAWVALTLVIGGMLPLAEIACGASALSMTVRAGVAIAMFQLSALLITAMTHNQTATAVRG</sequence>
<evidence type="ECO:0000313" key="2">
    <source>
        <dbReference type="EMBL" id="PWR21549.1"/>
    </source>
</evidence>